<feature type="domain" description="L-type lectin-like" evidence="8">
    <location>
        <begin position="476"/>
        <end position="700"/>
    </location>
</feature>
<dbReference type="Proteomes" id="UP000620124">
    <property type="component" value="Unassembled WGS sequence"/>
</dbReference>
<dbReference type="InterPro" id="IPR036047">
    <property type="entry name" value="F-box-like_dom_sf"/>
</dbReference>
<dbReference type="AlphaFoldDB" id="A0A8H6WTM7"/>
<dbReference type="PROSITE" id="PS50181">
    <property type="entry name" value="FBOX"/>
    <property type="match status" value="1"/>
</dbReference>
<name>A0A8H6WTM7_9AGAR</name>
<keyword evidence="3" id="KW-0732">Signal</keyword>
<evidence type="ECO:0000256" key="3">
    <source>
        <dbReference type="ARBA" id="ARBA00022729"/>
    </source>
</evidence>
<dbReference type="GO" id="GO:0000139">
    <property type="term" value="C:Golgi membrane"/>
    <property type="evidence" value="ECO:0007669"/>
    <property type="project" value="TreeGrafter"/>
</dbReference>
<dbReference type="Pfam" id="PF03388">
    <property type="entry name" value="Lectin_leg-like"/>
    <property type="match status" value="1"/>
</dbReference>
<comment type="subcellular location">
    <subcellularLocation>
        <location evidence="1">Membrane</location>
        <topology evidence="1">Single-pass type I membrane protein</topology>
    </subcellularLocation>
</comment>
<sequence>MTLSELPTDIILDVVNLLELPDPLSLLLTCSSLYGLSHERSFWVSILQTTRKKSPIACSAHDDLSKYTLEALKGLIVLWMNLQNNWNQPRPQTVRPMTSARLPAPARILFNVQGTDILVLSAMGGSVLCWDAKLATLFPFPAIETGGHITHVSGPSETHGVCSFAVLTTQISAPQFVLYNFERITNQPLFYPSTAHRYVITMTHENGKATSFKSVFSKVSNPNGSHFESLFLTEDLVGTVVAMDGQEDCIITVGAISGDESIPDSISVLKLHRSVSLHDLVVSFAYKGHLYTLLEDSYSVKIQHISRKSLCFGLCEQTGLYDSEIIPCPFDETVSFCYMIPSTPVYGISAVFVRREWDPSGVGLTTFTFLPNTTVALAADDVVSSPLVFDLPCVAQRVCGALTNLSLVWLDHSGFNVGAVIQDQDPAHDGTDPPRLVLVRFHPETRSTSVHTLTVPDTIDLLNLDSVSVDDTVGATVQLRTHSLYAPYIDQDLQNRWWDFGADAYVNTNKHIRLTRQRPSQMGWLWSRLPLTATNFVIEVEFKVASNDGGYLFGDGMAIWLTRDRIQPGPVFGSKDNFEGLAIFLDTYANTRHGYSFPRISGMLGDGKTSYNFGNDGDGQVFGACSANFRQTNVATKVKITYVKDGFLDVKLQFKAWDEWTDCFRQEKVNLISAPFLGFSAMTGDISDNHDIISVTTYSAVLSPASAQRDKAATTFFSRGPDSQGTWLGFFFKLFLFAGVCAGGYYGYGEYKRRNMYGAGNFGGMRGGGYGGGFGGNMYDKRY</sequence>
<reference evidence="9" key="1">
    <citation type="submission" date="2020-05" db="EMBL/GenBank/DDBJ databases">
        <title>Mycena genomes resolve the evolution of fungal bioluminescence.</title>
        <authorList>
            <person name="Tsai I.J."/>
        </authorList>
    </citation>
    <scope>NUCLEOTIDE SEQUENCE</scope>
    <source>
        <strain evidence="9">CCC161011</strain>
    </source>
</reference>
<dbReference type="InterPro" id="IPR005052">
    <property type="entry name" value="Lectin_leg"/>
</dbReference>
<dbReference type="SUPFAM" id="SSF49899">
    <property type="entry name" value="Concanavalin A-like lectins/glucanases"/>
    <property type="match status" value="1"/>
</dbReference>
<keyword evidence="4 6" id="KW-1133">Transmembrane helix</keyword>
<keyword evidence="5 6" id="KW-0472">Membrane</keyword>
<gene>
    <name evidence="9" type="ORF">MVEN_02635700</name>
</gene>
<accession>A0A8H6WTM7</accession>
<dbReference type="InterPro" id="IPR001810">
    <property type="entry name" value="F-box_dom"/>
</dbReference>
<dbReference type="GO" id="GO:0005789">
    <property type="term" value="C:endoplasmic reticulum membrane"/>
    <property type="evidence" value="ECO:0007669"/>
    <property type="project" value="TreeGrafter"/>
</dbReference>
<dbReference type="GO" id="GO:0005793">
    <property type="term" value="C:endoplasmic reticulum-Golgi intermediate compartment"/>
    <property type="evidence" value="ECO:0007669"/>
    <property type="project" value="TreeGrafter"/>
</dbReference>
<dbReference type="PANTHER" id="PTHR12223">
    <property type="entry name" value="VESICULAR MANNOSE-BINDING LECTIN"/>
    <property type="match status" value="1"/>
</dbReference>
<dbReference type="OrthoDB" id="270293at2759"/>
<keyword evidence="10" id="KW-1185">Reference proteome</keyword>
<keyword evidence="2 6" id="KW-0812">Transmembrane</keyword>
<feature type="domain" description="F-box" evidence="7">
    <location>
        <begin position="1"/>
        <end position="46"/>
    </location>
</feature>
<evidence type="ECO:0000313" key="10">
    <source>
        <dbReference type="Proteomes" id="UP000620124"/>
    </source>
</evidence>
<dbReference type="PROSITE" id="PS51328">
    <property type="entry name" value="L_LECTIN_LIKE"/>
    <property type="match status" value="1"/>
</dbReference>
<comment type="caution">
    <text evidence="9">The sequence shown here is derived from an EMBL/GenBank/DDBJ whole genome shotgun (WGS) entry which is preliminary data.</text>
</comment>
<dbReference type="InterPro" id="IPR013320">
    <property type="entry name" value="ConA-like_dom_sf"/>
</dbReference>
<dbReference type="InterPro" id="IPR051136">
    <property type="entry name" value="Intracellular_Lectin-GPT"/>
</dbReference>
<organism evidence="9 10">
    <name type="scientific">Mycena venus</name>
    <dbReference type="NCBI Taxonomy" id="2733690"/>
    <lineage>
        <taxon>Eukaryota</taxon>
        <taxon>Fungi</taxon>
        <taxon>Dikarya</taxon>
        <taxon>Basidiomycota</taxon>
        <taxon>Agaricomycotina</taxon>
        <taxon>Agaricomycetes</taxon>
        <taxon>Agaricomycetidae</taxon>
        <taxon>Agaricales</taxon>
        <taxon>Marasmiineae</taxon>
        <taxon>Mycenaceae</taxon>
        <taxon>Mycena</taxon>
    </lineage>
</organism>
<dbReference type="GO" id="GO:0006888">
    <property type="term" value="P:endoplasmic reticulum to Golgi vesicle-mediated transport"/>
    <property type="evidence" value="ECO:0007669"/>
    <property type="project" value="TreeGrafter"/>
</dbReference>
<dbReference type="GO" id="GO:0030134">
    <property type="term" value="C:COPII-coated ER to Golgi transport vesicle"/>
    <property type="evidence" value="ECO:0007669"/>
    <property type="project" value="TreeGrafter"/>
</dbReference>
<dbReference type="SUPFAM" id="SSF81383">
    <property type="entry name" value="F-box domain"/>
    <property type="match status" value="1"/>
</dbReference>
<evidence type="ECO:0000259" key="8">
    <source>
        <dbReference type="PROSITE" id="PS51328"/>
    </source>
</evidence>
<evidence type="ECO:0000256" key="6">
    <source>
        <dbReference type="SAM" id="Phobius"/>
    </source>
</evidence>
<evidence type="ECO:0000256" key="1">
    <source>
        <dbReference type="ARBA" id="ARBA00004479"/>
    </source>
</evidence>
<dbReference type="EMBL" id="JACAZI010000054">
    <property type="protein sequence ID" value="KAF7325284.1"/>
    <property type="molecule type" value="Genomic_DNA"/>
</dbReference>
<evidence type="ECO:0000256" key="2">
    <source>
        <dbReference type="ARBA" id="ARBA00022692"/>
    </source>
</evidence>
<dbReference type="CDD" id="cd07308">
    <property type="entry name" value="lectin_leg-like"/>
    <property type="match status" value="1"/>
</dbReference>
<dbReference type="GO" id="GO:0005537">
    <property type="term" value="F:D-mannose binding"/>
    <property type="evidence" value="ECO:0007669"/>
    <property type="project" value="TreeGrafter"/>
</dbReference>
<feature type="transmembrane region" description="Helical" evidence="6">
    <location>
        <begin position="727"/>
        <end position="748"/>
    </location>
</feature>
<dbReference type="PANTHER" id="PTHR12223:SF45">
    <property type="entry name" value="RE50040P"/>
    <property type="match status" value="1"/>
</dbReference>
<evidence type="ECO:0000256" key="5">
    <source>
        <dbReference type="ARBA" id="ARBA00023136"/>
    </source>
</evidence>
<dbReference type="Gene3D" id="2.60.120.200">
    <property type="match status" value="1"/>
</dbReference>
<evidence type="ECO:0000313" key="9">
    <source>
        <dbReference type="EMBL" id="KAF7325284.1"/>
    </source>
</evidence>
<protein>
    <submittedName>
        <fullName evidence="9">Mannose ER-Golgi intermediate compartment</fullName>
    </submittedName>
</protein>
<proteinExistence type="predicted"/>
<evidence type="ECO:0000259" key="7">
    <source>
        <dbReference type="PROSITE" id="PS50181"/>
    </source>
</evidence>
<evidence type="ECO:0000256" key="4">
    <source>
        <dbReference type="ARBA" id="ARBA00022989"/>
    </source>
</evidence>